<dbReference type="Proteomes" id="UP001304300">
    <property type="component" value="Chromosome"/>
</dbReference>
<dbReference type="InterPro" id="IPR013901">
    <property type="entry name" value="Anthrone_oxy"/>
</dbReference>
<feature type="transmembrane region" description="Helical" evidence="1">
    <location>
        <begin position="12"/>
        <end position="35"/>
    </location>
</feature>
<evidence type="ECO:0000313" key="3">
    <source>
        <dbReference type="Proteomes" id="UP001304300"/>
    </source>
</evidence>
<feature type="transmembrane region" description="Helical" evidence="1">
    <location>
        <begin position="60"/>
        <end position="83"/>
    </location>
</feature>
<dbReference type="EMBL" id="CP136920">
    <property type="protein sequence ID" value="WOO42595.1"/>
    <property type="molecule type" value="Genomic_DNA"/>
</dbReference>
<keyword evidence="1" id="KW-1133">Transmembrane helix</keyword>
<proteinExistence type="predicted"/>
<dbReference type="Pfam" id="PF08592">
    <property type="entry name" value="Anthrone_oxy"/>
    <property type="match status" value="1"/>
</dbReference>
<keyword evidence="1" id="KW-0472">Membrane</keyword>
<feature type="transmembrane region" description="Helical" evidence="1">
    <location>
        <begin position="144"/>
        <end position="163"/>
    </location>
</feature>
<protein>
    <submittedName>
        <fullName evidence="2">DUF1772 domain-containing protein</fullName>
    </submittedName>
</protein>
<keyword evidence="3" id="KW-1185">Reference proteome</keyword>
<evidence type="ECO:0000313" key="2">
    <source>
        <dbReference type="EMBL" id="WOO42595.1"/>
    </source>
</evidence>
<dbReference type="KEGG" id="puo:RZN69_05790"/>
<feature type="transmembrane region" description="Helical" evidence="1">
    <location>
        <begin position="89"/>
        <end position="111"/>
    </location>
</feature>
<dbReference type="AlphaFoldDB" id="A0AAQ3LER6"/>
<accession>A0AAQ3LER6</accession>
<organism evidence="2 3">
    <name type="scientific">Rubellicoccus peritrichatus</name>
    <dbReference type="NCBI Taxonomy" id="3080537"/>
    <lineage>
        <taxon>Bacteria</taxon>
        <taxon>Pseudomonadati</taxon>
        <taxon>Verrucomicrobiota</taxon>
        <taxon>Opitutia</taxon>
        <taxon>Puniceicoccales</taxon>
        <taxon>Cerasicoccaceae</taxon>
        <taxon>Rubellicoccus</taxon>
    </lineage>
</organism>
<evidence type="ECO:0000256" key="1">
    <source>
        <dbReference type="SAM" id="Phobius"/>
    </source>
</evidence>
<name>A0AAQ3LER6_9BACT</name>
<dbReference type="RefSeq" id="WP_317835119.1">
    <property type="nucleotide sequence ID" value="NZ_CP136920.1"/>
</dbReference>
<sequence length="166" mass="18473">MSQQIFACLSLFAAVTTTLVAGFTFTFAVIIMPGIKQLEDSAFIRTFQVIDGIIQGGQPLFGVVWIGSILSTLAIAAIGLFQFDGWHKWVPVAVATVYFVGVQLPTFTINIPRNNRLQTLQVGLMDHASIVKERSYFEATWNRWNVIRTWVALAVSISLMLIFKTT</sequence>
<keyword evidence="1" id="KW-0812">Transmembrane</keyword>
<gene>
    <name evidence="2" type="ORF">RZN69_05790</name>
</gene>
<reference evidence="2 3" key="1">
    <citation type="submission" date="2023-10" db="EMBL/GenBank/DDBJ databases">
        <title>Rubellicoccus peritrichatus gen. nov., sp. nov., isolated from an algae of coral reef tank.</title>
        <authorList>
            <person name="Luo J."/>
        </authorList>
    </citation>
    <scope>NUCLEOTIDE SEQUENCE [LARGE SCALE GENOMIC DNA]</scope>
    <source>
        <strain evidence="2 3">CR14</strain>
    </source>
</reference>